<dbReference type="GO" id="GO:0009245">
    <property type="term" value="P:lipid A biosynthetic process"/>
    <property type="evidence" value="ECO:0007669"/>
    <property type="project" value="InterPro"/>
</dbReference>
<feature type="domain" description="Lipid A biosynthesis N-terminal" evidence="2">
    <location>
        <begin position="1"/>
        <end position="62"/>
    </location>
</feature>
<proteinExistence type="predicted"/>
<gene>
    <name evidence="3" type="ORF">KEU06_01695</name>
</gene>
<dbReference type="InterPro" id="IPR011499">
    <property type="entry name" value="Lipid_A_biosynth_N"/>
</dbReference>
<comment type="caution">
    <text evidence="3">The sequence shown here is derived from an EMBL/GenBank/DDBJ whole genome shotgun (WGS) entry which is preliminary data.</text>
</comment>
<keyword evidence="1" id="KW-0472">Membrane</keyword>
<dbReference type="GO" id="GO:0008915">
    <property type="term" value="F:lipid-A-disaccharide synthase activity"/>
    <property type="evidence" value="ECO:0007669"/>
    <property type="project" value="InterPro"/>
</dbReference>
<dbReference type="SMART" id="SM01259">
    <property type="entry name" value="LAB_N"/>
    <property type="match status" value="1"/>
</dbReference>
<evidence type="ECO:0000256" key="1">
    <source>
        <dbReference type="SAM" id="Phobius"/>
    </source>
</evidence>
<reference evidence="3" key="1">
    <citation type="submission" date="2021-04" db="EMBL/GenBank/DDBJ databases">
        <title>Pseudaminobacter soli sp. nov., isolated from paddy soil contaminated by heavy metals.</title>
        <authorList>
            <person name="Zhang K."/>
        </authorList>
    </citation>
    <scope>NUCLEOTIDE SEQUENCE</scope>
    <source>
        <strain evidence="3">19-2017</strain>
    </source>
</reference>
<dbReference type="AlphaFoldDB" id="A0A942E2J7"/>
<evidence type="ECO:0000313" key="3">
    <source>
        <dbReference type="EMBL" id="MBS3647337.1"/>
    </source>
</evidence>
<protein>
    <submittedName>
        <fullName evidence="3">Lipid-A-disaccharide synthase N-terminal domain-containing protein</fullName>
    </submittedName>
</protein>
<keyword evidence="1" id="KW-0812">Transmembrane</keyword>
<accession>A0A942E2J7</accession>
<dbReference type="GO" id="GO:0016020">
    <property type="term" value="C:membrane"/>
    <property type="evidence" value="ECO:0007669"/>
    <property type="project" value="GOC"/>
</dbReference>
<organism evidence="3 4">
    <name type="scientific">Pseudaminobacter soli</name>
    <name type="common">ex Zhang et al. 2022</name>
    <dbReference type="NCBI Taxonomy" id="2831468"/>
    <lineage>
        <taxon>Bacteria</taxon>
        <taxon>Pseudomonadati</taxon>
        <taxon>Pseudomonadota</taxon>
        <taxon>Alphaproteobacteria</taxon>
        <taxon>Hyphomicrobiales</taxon>
        <taxon>Phyllobacteriaceae</taxon>
        <taxon>Pseudaminobacter</taxon>
    </lineage>
</organism>
<evidence type="ECO:0000313" key="4">
    <source>
        <dbReference type="Proteomes" id="UP000680348"/>
    </source>
</evidence>
<keyword evidence="4" id="KW-1185">Reference proteome</keyword>
<dbReference type="EMBL" id="JAGWCR010000001">
    <property type="protein sequence ID" value="MBS3647337.1"/>
    <property type="molecule type" value="Genomic_DNA"/>
</dbReference>
<feature type="transmembrane region" description="Helical" evidence="1">
    <location>
        <begin position="21"/>
        <end position="39"/>
    </location>
</feature>
<name>A0A942E2J7_9HYPH</name>
<dbReference type="Proteomes" id="UP000680348">
    <property type="component" value="Unassembled WGS sequence"/>
</dbReference>
<sequence>MRFLVQWIASERRRRSVVPRAFWYFSLAGGVVLLTYAVYRRDPVFIIGQATGIFIYLRNLHLSRPAASEPGDAAEC</sequence>
<keyword evidence="1" id="KW-1133">Transmembrane helix</keyword>
<evidence type="ECO:0000259" key="2">
    <source>
        <dbReference type="SMART" id="SM01259"/>
    </source>
</evidence>
<dbReference type="Pfam" id="PF07578">
    <property type="entry name" value="LAB_N"/>
    <property type="match status" value="1"/>
</dbReference>